<dbReference type="InterPro" id="IPR011006">
    <property type="entry name" value="CheY-like_superfamily"/>
</dbReference>
<evidence type="ECO:0000256" key="1">
    <source>
        <dbReference type="PROSITE-ProRule" id="PRU00169"/>
    </source>
</evidence>
<evidence type="ECO:0000256" key="2">
    <source>
        <dbReference type="SAM" id="MobiDB-lite"/>
    </source>
</evidence>
<proteinExistence type="predicted"/>
<feature type="domain" description="Response regulatory" evidence="3">
    <location>
        <begin position="4"/>
        <end position="118"/>
    </location>
</feature>
<feature type="region of interest" description="Disordered" evidence="2">
    <location>
        <begin position="323"/>
        <end position="350"/>
    </location>
</feature>
<dbReference type="GO" id="GO:0006313">
    <property type="term" value="P:DNA transposition"/>
    <property type="evidence" value="ECO:0007669"/>
    <property type="project" value="InterPro"/>
</dbReference>
<dbReference type="SUPFAM" id="SSF52172">
    <property type="entry name" value="CheY-like"/>
    <property type="match status" value="1"/>
</dbReference>
<dbReference type="HOGENOM" id="CLU_494917_0_0_0"/>
<dbReference type="STRING" id="926569.ANT_30350"/>
<feature type="compositionally biased region" description="Pro residues" evidence="2">
    <location>
        <begin position="246"/>
        <end position="256"/>
    </location>
</feature>
<dbReference type="Proteomes" id="UP000008922">
    <property type="component" value="Chromosome"/>
</dbReference>
<keyword evidence="1" id="KW-0597">Phosphoprotein</keyword>
<feature type="modified residue" description="4-aspartylphosphate" evidence="1">
    <location>
        <position position="54"/>
    </location>
</feature>
<dbReference type="SUPFAM" id="SSF143422">
    <property type="entry name" value="Transposase IS200-like"/>
    <property type="match status" value="1"/>
</dbReference>
<dbReference type="InterPro" id="IPR036515">
    <property type="entry name" value="Transposase_17_sf"/>
</dbReference>
<dbReference type="InterPro" id="IPR001789">
    <property type="entry name" value="Sig_transdc_resp-reg_receiver"/>
</dbReference>
<dbReference type="PROSITE" id="PS50110">
    <property type="entry name" value="RESPONSE_REGULATORY"/>
    <property type="match status" value="1"/>
</dbReference>
<name>E8N2R1_ANATU</name>
<dbReference type="EMBL" id="AP012029">
    <property type="protein sequence ID" value="BAJ65061.1"/>
    <property type="molecule type" value="Genomic_DNA"/>
</dbReference>
<dbReference type="GO" id="GO:0003677">
    <property type="term" value="F:DNA binding"/>
    <property type="evidence" value="ECO:0007669"/>
    <property type="project" value="InterPro"/>
</dbReference>
<dbReference type="RefSeq" id="WP_013561402.1">
    <property type="nucleotide sequence ID" value="NC_014960.1"/>
</dbReference>
<dbReference type="InParanoid" id="E8N2R1"/>
<organism evidence="4 5">
    <name type="scientific">Anaerolinea thermophila (strain DSM 14523 / JCM 11388 / NBRC 100420 / UNI-1)</name>
    <dbReference type="NCBI Taxonomy" id="926569"/>
    <lineage>
        <taxon>Bacteria</taxon>
        <taxon>Bacillati</taxon>
        <taxon>Chloroflexota</taxon>
        <taxon>Anaerolineae</taxon>
        <taxon>Anaerolineales</taxon>
        <taxon>Anaerolineaceae</taxon>
        <taxon>Anaerolinea</taxon>
    </lineage>
</organism>
<reference evidence="4 5" key="1">
    <citation type="submission" date="2010-12" db="EMBL/GenBank/DDBJ databases">
        <title>Whole genome sequence of Anaerolinea thermophila UNI-1.</title>
        <authorList>
            <person name="Narita-Yamada S."/>
            <person name="Kishi E."/>
            <person name="Watanabe Y."/>
            <person name="Takasaki K."/>
            <person name="Ankai A."/>
            <person name="Oguchi A."/>
            <person name="Fukui S."/>
            <person name="Takahashi M."/>
            <person name="Yashiro I."/>
            <person name="Hosoyama A."/>
            <person name="Sekiguchi Y."/>
            <person name="Hanada S."/>
            <person name="Fujita N."/>
        </authorList>
    </citation>
    <scope>NUCLEOTIDE SEQUENCE [LARGE SCALE GENOMIC DNA]</scope>
    <source>
        <strain evidence="5">DSM 14523 / JCM 11388 / NBRC 100420 / UNI-1</strain>
    </source>
</reference>
<feature type="region of interest" description="Disordered" evidence="2">
    <location>
        <begin position="517"/>
        <end position="550"/>
    </location>
</feature>
<dbReference type="Gene3D" id="3.30.70.1290">
    <property type="entry name" value="Transposase IS200-like"/>
    <property type="match status" value="1"/>
</dbReference>
<feature type="compositionally biased region" description="Low complexity" evidence="2">
    <location>
        <begin position="523"/>
        <end position="537"/>
    </location>
</feature>
<dbReference type="KEGG" id="atm:ANT_30350"/>
<dbReference type="Pfam" id="PF01797">
    <property type="entry name" value="Y1_Tnp"/>
    <property type="match status" value="1"/>
</dbReference>
<gene>
    <name evidence="4" type="ordered locus">ANT_30350</name>
</gene>
<sequence>MSVSVLVATPHTAFGELIRLSLEEDGRYQVRVVSTAREAAAAVINPYYRVVILDCDLPDLPLAEISAVLLHDHPGLKLVLIPPENNPEHPTVRDIPAHGYLSRPFYLPDLLDLLARLDGEETPLPPVPDESLPEWVDEQALERLLANSTAEGGMIVHRNGAQVVRTPAVDALQSQIQRLWEMPEPSDVVRFARLSEELGERILYVTAVSPQVALGLVYPLKTPLSRIRAEALQMSRTLANGVPHAPVEPSPAPQPQTAPQKPAIAPAEEPLPEEENTGEEALPELLSLADLLGDVPPPDPQPGGEWVPEIDLSLPRVEAELPATPAKTPMPVPPVSEAPAPPAEASSPAGTVSSQVATAETLPALLPEEEELAVNHATILPDLTSIQQIEPVSTSFSQIFYTCVLIPRLPSHFLTGALGEQVSQRVQQLCLAFGWRLEGIAVRPQYMQWSVQVSPSIAPASVIRVIRQRTSSFIFEHFPALAEENPSGDFWASGYLIVSGPQPPSPRLLRDYIEETRRRQGVLPPSSSASLPRLSSSVEMSSQPPADSSH</sequence>
<evidence type="ECO:0000259" key="3">
    <source>
        <dbReference type="PROSITE" id="PS50110"/>
    </source>
</evidence>
<protein>
    <recommendedName>
        <fullName evidence="3">Response regulatory domain-containing protein</fullName>
    </recommendedName>
</protein>
<feature type="region of interest" description="Disordered" evidence="2">
    <location>
        <begin position="241"/>
        <end position="263"/>
    </location>
</feature>
<accession>E8N2R1</accession>
<dbReference type="GO" id="GO:0000160">
    <property type="term" value="P:phosphorelay signal transduction system"/>
    <property type="evidence" value="ECO:0007669"/>
    <property type="project" value="InterPro"/>
</dbReference>
<dbReference type="AlphaFoldDB" id="E8N2R1"/>
<dbReference type="InterPro" id="IPR002686">
    <property type="entry name" value="Transposase_17"/>
</dbReference>
<dbReference type="eggNOG" id="COG0745">
    <property type="taxonomic scope" value="Bacteria"/>
</dbReference>
<keyword evidence="5" id="KW-1185">Reference proteome</keyword>
<evidence type="ECO:0000313" key="4">
    <source>
        <dbReference type="EMBL" id="BAJ65061.1"/>
    </source>
</evidence>
<feature type="compositionally biased region" description="Polar residues" evidence="2">
    <location>
        <begin position="538"/>
        <end position="550"/>
    </location>
</feature>
<feature type="compositionally biased region" description="Pro residues" evidence="2">
    <location>
        <begin position="328"/>
        <end position="342"/>
    </location>
</feature>
<evidence type="ECO:0000313" key="5">
    <source>
        <dbReference type="Proteomes" id="UP000008922"/>
    </source>
</evidence>
<dbReference type="OrthoDB" id="166601at2"/>
<dbReference type="GO" id="GO:0004803">
    <property type="term" value="F:transposase activity"/>
    <property type="evidence" value="ECO:0007669"/>
    <property type="project" value="InterPro"/>
</dbReference>
<dbReference type="Gene3D" id="3.40.50.2300">
    <property type="match status" value="1"/>
</dbReference>